<organism evidence="5 6">
    <name type="scientific">Rhizobium rhododendri</name>
    <dbReference type="NCBI Taxonomy" id="2506430"/>
    <lineage>
        <taxon>Bacteria</taxon>
        <taxon>Pseudomonadati</taxon>
        <taxon>Pseudomonadota</taxon>
        <taxon>Alphaproteobacteria</taxon>
        <taxon>Hyphomicrobiales</taxon>
        <taxon>Rhizobiaceae</taxon>
        <taxon>Rhizobium/Agrobacterium group</taxon>
        <taxon>Rhizobium</taxon>
    </lineage>
</organism>
<evidence type="ECO:0000313" key="5">
    <source>
        <dbReference type="EMBL" id="WFS25066.1"/>
    </source>
</evidence>
<sequence>MNKVASSVLSFVNRDAGEVAEFFARRYSPCHVEPDHLDGTIHMKGVFGRLPGIDFNTTEFKAGFEIAIENKAPSFFFMFPASGDVQIRAGRYPLETNANFATASFGESIQSIRFCSGLRNSTLSVDRVLIIERLSLLLDRPITAAVTFESVVDRGSGKIHSIAAINAFLSESAFGSMIDQTPIAAKQMSNAIVDLVLEAWPHNFSDSLSQPYVTVAPRHVRRAIEYMRECPHQEHTVDQLANICGVSLRGLQYGFRQFVGMTISQYERQLRLDGARRSLMADPTLSVKEVARLWHFTNVHRFSSEFQSAFGVTPLQLKSKL</sequence>
<keyword evidence="5" id="KW-0614">Plasmid</keyword>
<dbReference type="SMART" id="SM00342">
    <property type="entry name" value="HTH_ARAC"/>
    <property type="match status" value="1"/>
</dbReference>
<reference evidence="5 6" key="1">
    <citation type="journal article" date="2019" name="Phytopathology">
        <title>A Novel Group of Rhizobium tumorigenes-Like Agrobacteria Associated with Crown Gall Disease of Rhododendron and Blueberry.</title>
        <authorList>
            <person name="Kuzmanovic N."/>
            <person name="Behrens P."/>
            <person name="Idczak E."/>
            <person name="Wagner S."/>
            <person name="Gotz M."/>
            <person name="Sproer C."/>
            <person name="Bunk B."/>
            <person name="Overmann J."/>
            <person name="Smalla K."/>
        </authorList>
    </citation>
    <scope>NUCLEOTIDE SEQUENCE [LARGE SCALE GENOMIC DNA]</scope>
    <source>
        <strain evidence="6">rho-6.2</strain>
    </source>
</reference>
<evidence type="ECO:0000256" key="1">
    <source>
        <dbReference type="ARBA" id="ARBA00023015"/>
    </source>
</evidence>
<evidence type="ECO:0000259" key="4">
    <source>
        <dbReference type="PROSITE" id="PS01124"/>
    </source>
</evidence>
<feature type="domain" description="HTH araC/xylS-type" evidence="4">
    <location>
        <begin position="221"/>
        <end position="320"/>
    </location>
</feature>
<name>A0ABY8IMW3_9HYPH</name>
<evidence type="ECO:0000256" key="3">
    <source>
        <dbReference type="ARBA" id="ARBA00023163"/>
    </source>
</evidence>
<dbReference type="Pfam" id="PF12833">
    <property type="entry name" value="HTH_18"/>
    <property type="match status" value="1"/>
</dbReference>
<keyword evidence="2" id="KW-0238">DNA-binding</keyword>
<dbReference type="InterPro" id="IPR018060">
    <property type="entry name" value="HTH_AraC"/>
</dbReference>
<dbReference type="SUPFAM" id="SSF46689">
    <property type="entry name" value="Homeodomain-like"/>
    <property type="match status" value="2"/>
</dbReference>
<dbReference type="EMBL" id="CP117268">
    <property type="protein sequence ID" value="WFS25066.1"/>
    <property type="molecule type" value="Genomic_DNA"/>
</dbReference>
<gene>
    <name evidence="5" type="ORF">PR018_22540</name>
</gene>
<dbReference type="InterPro" id="IPR009057">
    <property type="entry name" value="Homeodomain-like_sf"/>
</dbReference>
<geneLocation type="plasmid" evidence="5 6">
    <name>unnamed1</name>
</geneLocation>
<keyword evidence="3" id="KW-0804">Transcription</keyword>
<accession>A0ABY8IMW3</accession>
<keyword evidence="6" id="KW-1185">Reference proteome</keyword>
<dbReference type="PANTHER" id="PTHR46796:SF12">
    <property type="entry name" value="HTH-TYPE DNA-BINDING TRANSCRIPTIONAL ACTIVATOR EUTR"/>
    <property type="match status" value="1"/>
</dbReference>
<keyword evidence="1" id="KW-0805">Transcription regulation</keyword>
<proteinExistence type="predicted"/>
<dbReference type="Gene3D" id="1.10.10.60">
    <property type="entry name" value="Homeodomain-like"/>
    <property type="match status" value="1"/>
</dbReference>
<dbReference type="InterPro" id="IPR050204">
    <property type="entry name" value="AraC_XylS_family_regulators"/>
</dbReference>
<dbReference type="Proteomes" id="UP000318939">
    <property type="component" value="Plasmid unnamed1"/>
</dbReference>
<protein>
    <submittedName>
        <fullName evidence="5">AraC family transcriptional regulator</fullName>
    </submittedName>
</protein>
<dbReference type="RefSeq" id="WP_142831081.1">
    <property type="nucleotide sequence ID" value="NZ_CP117268.1"/>
</dbReference>
<reference evidence="5 6" key="2">
    <citation type="journal article" date="2023" name="MicrobiologyOpen">
        <title>Genomics of the tumorigenes clade of the family Rhizobiaceae and description of Rhizobium rhododendri sp. nov.</title>
        <authorList>
            <person name="Kuzmanovic N."/>
            <person name="diCenzo G.C."/>
            <person name="Bunk B."/>
            <person name="Sproeer C."/>
            <person name="Fruehling A."/>
            <person name="Neumann-Schaal M."/>
            <person name="Overmann J."/>
            <person name="Smalla K."/>
        </authorList>
    </citation>
    <scope>NUCLEOTIDE SEQUENCE [LARGE SCALE GENOMIC DNA]</scope>
    <source>
        <strain evidence="6">rho-6.2</strain>
        <plasmid evidence="5 6">unnamed1</plasmid>
    </source>
</reference>
<dbReference type="PROSITE" id="PS01124">
    <property type="entry name" value="HTH_ARAC_FAMILY_2"/>
    <property type="match status" value="1"/>
</dbReference>
<dbReference type="PANTHER" id="PTHR46796">
    <property type="entry name" value="HTH-TYPE TRANSCRIPTIONAL ACTIVATOR RHAS-RELATED"/>
    <property type="match status" value="1"/>
</dbReference>
<evidence type="ECO:0000313" key="6">
    <source>
        <dbReference type="Proteomes" id="UP000318939"/>
    </source>
</evidence>
<evidence type="ECO:0000256" key="2">
    <source>
        <dbReference type="ARBA" id="ARBA00023125"/>
    </source>
</evidence>